<name>A0A0A9B893_ARUDO</name>
<reference evidence="1" key="2">
    <citation type="journal article" date="2015" name="Data Brief">
        <title>Shoot transcriptome of the giant reed, Arundo donax.</title>
        <authorList>
            <person name="Barrero R.A."/>
            <person name="Guerrero F.D."/>
            <person name="Moolhuijzen P."/>
            <person name="Goolsby J.A."/>
            <person name="Tidwell J."/>
            <person name="Bellgard S.E."/>
            <person name="Bellgard M.I."/>
        </authorList>
    </citation>
    <scope>NUCLEOTIDE SEQUENCE</scope>
    <source>
        <tissue evidence="1">Shoot tissue taken approximately 20 cm above the soil surface</tissue>
    </source>
</reference>
<proteinExistence type="predicted"/>
<dbReference type="AlphaFoldDB" id="A0A0A9B893"/>
<dbReference type="EMBL" id="GBRH01239497">
    <property type="protein sequence ID" value="JAD58398.1"/>
    <property type="molecule type" value="Transcribed_RNA"/>
</dbReference>
<organism evidence="1">
    <name type="scientific">Arundo donax</name>
    <name type="common">Giant reed</name>
    <name type="synonym">Donax arundinaceus</name>
    <dbReference type="NCBI Taxonomy" id="35708"/>
    <lineage>
        <taxon>Eukaryota</taxon>
        <taxon>Viridiplantae</taxon>
        <taxon>Streptophyta</taxon>
        <taxon>Embryophyta</taxon>
        <taxon>Tracheophyta</taxon>
        <taxon>Spermatophyta</taxon>
        <taxon>Magnoliopsida</taxon>
        <taxon>Liliopsida</taxon>
        <taxon>Poales</taxon>
        <taxon>Poaceae</taxon>
        <taxon>PACMAD clade</taxon>
        <taxon>Arundinoideae</taxon>
        <taxon>Arundineae</taxon>
        <taxon>Arundo</taxon>
    </lineage>
</organism>
<protein>
    <submittedName>
        <fullName evidence="1">Uncharacterized protein</fullName>
    </submittedName>
</protein>
<reference evidence="1" key="1">
    <citation type="submission" date="2014-09" db="EMBL/GenBank/DDBJ databases">
        <authorList>
            <person name="Magalhaes I.L.F."/>
            <person name="Oliveira U."/>
            <person name="Santos F.R."/>
            <person name="Vidigal T.H.D.A."/>
            <person name="Brescovit A.D."/>
            <person name="Santos A.J."/>
        </authorList>
    </citation>
    <scope>NUCLEOTIDE SEQUENCE</scope>
    <source>
        <tissue evidence="1">Shoot tissue taken approximately 20 cm above the soil surface</tissue>
    </source>
</reference>
<accession>A0A0A9B893</accession>
<evidence type="ECO:0000313" key="1">
    <source>
        <dbReference type="EMBL" id="JAD58398.1"/>
    </source>
</evidence>
<sequence length="48" mass="5508">MHRRVLREFTAFLGKVHSCSSCQTTHTPAKYVVCISIQQSLLICEMPR</sequence>